<gene>
    <name evidence="1" type="ORF">FN846DRAFT_912983</name>
</gene>
<dbReference type="InParanoid" id="A0A5J5EFB8"/>
<accession>A0A5J5EFB8</accession>
<dbReference type="EMBL" id="VXIS01000346">
    <property type="protein sequence ID" value="KAA8894352.1"/>
    <property type="molecule type" value="Genomic_DNA"/>
</dbReference>
<evidence type="ECO:0000313" key="1">
    <source>
        <dbReference type="EMBL" id="KAA8894352.1"/>
    </source>
</evidence>
<organism evidence="1 2">
    <name type="scientific">Sphaerosporella brunnea</name>
    <dbReference type="NCBI Taxonomy" id="1250544"/>
    <lineage>
        <taxon>Eukaryota</taxon>
        <taxon>Fungi</taxon>
        <taxon>Dikarya</taxon>
        <taxon>Ascomycota</taxon>
        <taxon>Pezizomycotina</taxon>
        <taxon>Pezizomycetes</taxon>
        <taxon>Pezizales</taxon>
        <taxon>Pyronemataceae</taxon>
        <taxon>Sphaerosporella</taxon>
    </lineage>
</organism>
<name>A0A5J5EFB8_9PEZI</name>
<dbReference type="Proteomes" id="UP000326924">
    <property type="component" value="Unassembled WGS sequence"/>
</dbReference>
<proteinExistence type="predicted"/>
<evidence type="ECO:0000313" key="2">
    <source>
        <dbReference type="Proteomes" id="UP000326924"/>
    </source>
</evidence>
<reference evidence="1 2" key="1">
    <citation type="submission" date="2019-09" db="EMBL/GenBank/DDBJ databases">
        <title>Draft genome of the ectomycorrhizal ascomycete Sphaerosporella brunnea.</title>
        <authorList>
            <consortium name="DOE Joint Genome Institute"/>
            <person name="Benucci G.M."/>
            <person name="Marozzi G."/>
            <person name="Antonielli L."/>
            <person name="Sanchez S."/>
            <person name="Marco P."/>
            <person name="Wang X."/>
            <person name="Falini L.B."/>
            <person name="Barry K."/>
            <person name="Haridas S."/>
            <person name="Lipzen A."/>
            <person name="Labutti K."/>
            <person name="Grigoriev I.V."/>
            <person name="Murat C."/>
            <person name="Martin F."/>
            <person name="Albertini E."/>
            <person name="Donnini D."/>
            <person name="Bonito G."/>
        </authorList>
    </citation>
    <scope>NUCLEOTIDE SEQUENCE [LARGE SCALE GENOMIC DNA]</scope>
    <source>
        <strain evidence="1 2">Sb_GMNB300</strain>
    </source>
</reference>
<keyword evidence="2" id="KW-1185">Reference proteome</keyword>
<dbReference type="AlphaFoldDB" id="A0A5J5EFB8"/>
<protein>
    <submittedName>
        <fullName evidence="1">Uncharacterized protein</fullName>
    </submittedName>
</protein>
<comment type="caution">
    <text evidence="1">The sequence shown here is derived from an EMBL/GenBank/DDBJ whole genome shotgun (WGS) entry which is preliminary data.</text>
</comment>
<sequence length="172" mass="19333">MRTPIGVPKRSEMVAVRMRAHAVIEDVRKLQSAVMTALTEISIRMEESEETFCSVHLSDAFISLPEVETPELVRDLPSINEECSAEPWIEECGHALKHMHVSSENVGDIIPLLPHHLRHVGFTGNVLTLHHLPEFNDTIPLIIANRPLLLPIRCSLPDIISSRQRYPLVSSI</sequence>